<sequence length="1990" mass="225551">MKSKEGEAVAVARDVSGDVTLSGPGSAAEGHEVADHQLFANTDEAAVDPTGPAMKKQLEQSVVLHKDEEAMSNVDTIRTELQFGQSDTLTIRELNAELQMTADKATQEEMRVLVLQEENHRLMNQIAAVLEDKQQWERLTQQLTDDNHAQRLKLKELTQELHSAKQEREDIEQMYLEVSSNFEQALRSNNELEKERSVALSKIDSERRLKMFEKTTRQEMLQLNQQIQSLIASNDRTTADLAETTAIREKVLEKFGVDLTYENIESLLDVKNKEIQMLIEQQSAMEISHEQAIRETVNVTVAEVERHQLSFETIPLQYDTLVTENNEQNYAVKDLYLKLEHFANEHAILQEMHQRMCKEKDEQIEQLIGQLDAAQTQTQQFDKDFLTIKIKIEGLNEALQIGNPPYTEFNTKLTILDELEAHLDHIEKQLVGSTKSLLIHPQSESKTLQVRIKKCEEEKQQLIVKLEECEAALKARASEFDLLIARGRADSPGDDKCTFLHDKNASVETSDSSTGTLCSFERDLEVMKAQLHSCHAQMTAYKAENIRMIFEMAKTADNASKFKQNYEDLQKTLAMKSLKLDSTLEQLKVLKSANKTLESDVLRIYEEMRCGSEAFAMQSEEFESVTARLSLALTKTEKKSQKLKRDLEDMKTENNVLEERIAELVVVDSNFEGDDEQKMDHEVQKLRSSLVQAKVRYLEQKSQLTALEKKLVQVSRPSGPALTTSSVSLDAERREFEAALIEMIEMEKKLQLAYEAKQGLELTLQERMEAKKDLEGRLLIAEDKIVELEQQLEQKSAFIATIKEQLQKVENEREKLIEDFARTNSKLERSNGRLEEKVIEFETLKTTTAMLKDERSRLFSEIALLKENIFKFEAHKVEIRDSQELENEELVEQLNELADKIAEIESEKQELCARLEQTVQRSEEDIHQLRERLYMLEEEKSGLDEENYQLERTVDQLGSELILLKEQKVGLEVANTLISQQLNLLEQHMENATGDIASLSAEKRKFIELQQSLEARVSAFEAEKIEREHDFDITTARLHEELAQASNNVKALQFQLVQSVAENEKITASLLEYQRNAQDDKLASKNIAMKLEKQVAENHDLKKKVVALKQMAEKALHSLQAKCEELSEAESRVAVLIEDCDVTKLSLSEKQSAYDKLALHCEISMQQIDKLSGELSDWQTRYTEEARVAEEVICALKKNESTLEGSLASVQQDLAKAVEERDAALKDVTAKDLKIEILKSQQSELERATHRLDSESKRLQSKIVFDAKATDDMICRFEKSNLEADQTIRNLSDLYEQAQVSYQAIQDQLVDSETRFSVLKEERDTLRTYLDEKESNHDMLSAQKIDLQKKISVLKTELENVRKTSLTELNAAKETIASLKAAQAEEARFTASVQEELSQAEGCVIVLVEERDAAKKLLSKREFALEVLSSEHGELQLKHQSVTTELETLKRKIAADAKVVEATVNKSKKEVTEATNSLKAVQAELIKAESRVISLAAECETVGKAFDELETKHESLSSVNENLTVQLESLQVSMGNLRRQHLVELEAAQEKIRDMEMVDATKTKTHELARLQLLDENSRVVFLTAELSDKETTAKMLKLQVEELHMRIQSLESELEELQHQREAETEAAEKTICSLKASESQSSEELESIRQEVAELEARLVSTEKEREIVSMTLSEMESQCNAQSTEMLSMQTRIQSLESELEELLHQREAETETAEKTICSLKALESQSSEALEAIRQEFAELEARLVTTEKERETMFRIKSDLKSYDYDVKDIIMRQVMLDSLPDLYEYEQVRGAVKYGRSAEMTPDGLRALIEQAAVKQSLRGKEIAPLIQVVANGCSKETAQVLAINNKMGKMGARKISTVMASENRSVTGRTKFVTGAMRSVTSRLTVQLLSMMLLGLVWLSASGGNSGTNAETQRRQQRSNYTSRGGEVRADRRGVVEDEQGVAAVVAMVSPMLAVPDTKSEDDNMAKSLPGGGVSTQVPMCT</sequence>
<feature type="region of interest" description="Disordered" evidence="2">
    <location>
        <begin position="1"/>
        <end position="30"/>
    </location>
</feature>
<proteinExistence type="predicted"/>
<dbReference type="GO" id="GO:0072383">
    <property type="term" value="P:plus-end-directed vesicle transport along microtubule"/>
    <property type="evidence" value="ECO:0007669"/>
    <property type="project" value="TreeGrafter"/>
</dbReference>
<feature type="region of interest" description="Disordered" evidence="2">
    <location>
        <begin position="1913"/>
        <end position="1942"/>
    </location>
</feature>
<feature type="region of interest" description="Disordered" evidence="2">
    <location>
        <begin position="1964"/>
        <end position="1990"/>
    </location>
</feature>
<organism evidence="3 4">
    <name type="scientific">Plasmopara halstedii</name>
    <name type="common">Downy mildew of sunflower</name>
    <dbReference type="NCBI Taxonomy" id="4781"/>
    <lineage>
        <taxon>Eukaryota</taxon>
        <taxon>Sar</taxon>
        <taxon>Stramenopiles</taxon>
        <taxon>Oomycota</taxon>
        <taxon>Peronosporomycetes</taxon>
        <taxon>Peronosporales</taxon>
        <taxon>Peronosporaceae</taxon>
        <taxon>Plasmopara</taxon>
    </lineage>
</organism>
<dbReference type="GO" id="GO:0005764">
    <property type="term" value="C:lysosome"/>
    <property type="evidence" value="ECO:0007669"/>
    <property type="project" value="TreeGrafter"/>
</dbReference>
<feature type="coiled-coil region" evidence="1">
    <location>
        <begin position="880"/>
        <end position="946"/>
    </location>
</feature>
<feature type="coiled-coil region" evidence="1">
    <location>
        <begin position="445"/>
        <end position="472"/>
    </location>
</feature>
<reference evidence="4" key="1">
    <citation type="submission" date="2014-09" db="EMBL/GenBank/DDBJ databases">
        <authorList>
            <person name="Sharma Rahul"/>
            <person name="Thines Marco"/>
        </authorList>
    </citation>
    <scope>NUCLEOTIDE SEQUENCE [LARGE SCALE GENOMIC DNA]</scope>
</reference>
<feature type="coiled-coil region" evidence="1">
    <location>
        <begin position="1207"/>
        <end position="1258"/>
    </location>
</feature>
<feature type="coiled-coil region" evidence="1">
    <location>
        <begin position="1091"/>
        <end position="1139"/>
    </location>
</feature>
<feature type="coiled-coil region" evidence="1">
    <location>
        <begin position="1594"/>
        <end position="1755"/>
    </location>
</feature>
<keyword evidence="1" id="KW-0175">Coiled coil</keyword>
<evidence type="ECO:0000313" key="3">
    <source>
        <dbReference type="EMBL" id="CEG42543.1"/>
    </source>
</evidence>
<protein>
    <submittedName>
        <fullName evidence="3">Uncharacterized protein</fullName>
    </submittedName>
</protein>
<feature type="coiled-coil region" evidence="1">
    <location>
        <begin position="1288"/>
        <end position="1364"/>
    </location>
</feature>
<dbReference type="GO" id="GO:0005776">
    <property type="term" value="C:autophagosome"/>
    <property type="evidence" value="ECO:0007669"/>
    <property type="project" value="TreeGrafter"/>
</dbReference>
<dbReference type="GO" id="GO:0005770">
    <property type="term" value="C:late endosome"/>
    <property type="evidence" value="ECO:0007669"/>
    <property type="project" value="TreeGrafter"/>
</dbReference>
<evidence type="ECO:0000313" key="4">
    <source>
        <dbReference type="Proteomes" id="UP000054928"/>
    </source>
</evidence>
<dbReference type="GeneID" id="36407864"/>
<feature type="coiled-coil region" evidence="1">
    <location>
        <begin position="552"/>
        <end position="600"/>
    </location>
</feature>
<dbReference type="OMA" id="NDECESH"/>
<keyword evidence="4" id="KW-1185">Reference proteome</keyword>
<feature type="coiled-coil region" evidence="1">
    <location>
        <begin position="1464"/>
        <end position="1558"/>
    </location>
</feature>
<dbReference type="PANTHER" id="PTHR46753">
    <property type="entry name" value="FYVE AND COILED-COIL DOMAIN-CONTAINING PROTEIN 1"/>
    <property type="match status" value="1"/>
</dbReference>
<name>A0A0P1AN03_PLAHL</name>
<feature type="coiled-coil region" evidence="1">
    <location>
        <begin position="91"/>
        <end position="195"/>
    </location>
</feature>
<dbReference type="OrthoDB" id="1926336at2759"/>
<dbReference type="RefSeq" id="XP_024578912.1">
    <property type="nucleotide sequence ID" value="XM_024728434.1"/>
</dbReference>
<dbReference type="Proteomes" id="UP000054928">
    <property type="component" value="Unassembled WGS sequence"/>
</dbReference>
<dbReference type="GO" id="GO:1901098">
    <property type="term" value="P:positive regulation of autophagosome maturation"/>
    <property type="evidence" value="ECO:0007669"/>
    <property type="project" value="TreeGrafter"/>
</dbReference>
<feature type="coiled-coil region" evidence="1">
    <location>
        <begin position="633"/>
        <end position="837"/>
    </location>
</feature>
<evidence type="ECO:0000256" key="2">
    <source>
        <dbReference type="SAM" id="MobiDB-lite"/>
    </source>
</evidence>
<dbReference type="PANTHER" id="PTHR46753:SF2">
    <property type="entry name" value="FYVE AND COILED-COIL DOMAIN-CONTAINING PROTEIN 1"/>
    <property type="match status" value="1"/>
</dbReference>
<accession>A0A0P1AN03</accession>
<evidence type="ECO:0000256" key="1">
    <source>
        <dbReference type="SAM" id="Coils"/>
    </source>
</evidence>
<dbReference type="EMBL" id="CCYD01000645">
    <property type="protein sequence ID" value="CEG42543.1"/>
    <property type="molecule type" value="Genomic_DNA"/>
</dbReference>